<gene>
    <name evidence="2" type="ORF">SNEC2469_LOCUS2657</name>
</gene>
<feature type="chain" id="PRO_5032445449" description="CUB domain-containing protein" evidence="1">
    <location>
        <begin position="22"/>
        <end position="441"/>
    </location>
</feature>
<reference evidence="2" key="1">
    <citation type="submission" date="2021-02" db="EMBL/GenBank/DDBJ databases">
        <authorList>
            <person name="Dougan E. K."/>
            <person name="Rhodes N."/>
            <person name="Thang M."/>
            <person name="Chan C."/>
        </authorList>
    </citation>
    <scope>NUCLEOTIDE SEQUENCE</scope>
</reference>
<dbReference type="EMBL" id="CAJNJA010006985">
    <property type="protein sequence ID" value="CAE7218497.1"/>
    <property type="molecule type" value="Genomic_DNA"/>
</dbReference>
<feature type="non-terminal residue" evidence="2">
    <location>
        <position position="441"/>
    </location>
</feature>
<keyword evidence="3" id="KW-1185">Reference proteome</keyword>
<keyword evidence="1" id="KW-0732">Signal</keyword>
<dbReference type="InterPro" id="IPR035914">
    <property type="entry name" value="Sperma_CUB_dom_sf"/>
</dbReference>
<evidence type="ECO:0008006" key="4">
    <source>
        <dbReference type="Google" id="ProtNLM"/>
    </source>
</evidence>
<protein>
    <recommendedName>
        <fullName evidence="4">CUB domain-containing protein</fullName>
    </recommendedName>
</protein>
<evidence type="ECO:0000313" key="3">
    <source>
        <dbReference type="Proteomes" id="UP000601435"/>
    </source>
</evidence>
<feature type="signal peptide" evidence="1">
    <location>
        <begin position="1"/>
        <end position="21"/>
    </location>
</feature>
<organism evidence="2 3">
    <name type="scientific">Symbiodinium necroappetens</name>
    <dbReference type="NCBI Taxonomy" id="1628268"/>
    <lineage>
        <taxon>Eukaryota</taxon>
        <taxon>Sar</taxon>
        <taxon>Alveolata</taxon>
        <taxon>Dinophyceae</taxon>
        <taxon>Suessiales</taxon>
        <taxon>Symbiodiniaceae</taxon>
        <taxon>Symbiodinium</taxon>
    </lineage>
</organism>
<comment type="caution">
    <text evidence="2">The sequence shown here is derived from an EMBL/GenBank/DDBJ whole genome shotgun (WGS) entry which is preliminary data.</text>
</comment>
<sequence>MLRALFLQVLHWSLLLVPAVGQLAAAWSVTSGQCTLEADGCISSPSYPRSYPDDSSCSIHVPTGNTDAIQVVSFQTESGYDKLRVNDLDYSGTSGPYGVVPQGTIGWSSDSSVSGSGWKICLQEMQVDGPLAWLLEGHCSDVIDGRYELQGHTASGRPFYKHWSESMYLYYDPDCDANPATSGLLGATWRVGITAPSMSLEQDLDNDGECRSAAYVQNSAKLPPERATWRQVCSGAWNDGLLTLSPALLRTPRVLELRTIGSVSVAACWLLRCLVQSPSLWVSRSCRSSLSGVYELQGYLLGRPWYKYENIITSSVVYLWYDDDEQCGAAWYFKSTAPHDGADSCKFYSILGRGSQRLSAFRDVRFGLIVGKVFAYNETYDHINVEWVLERADSPATFPPDSGWQTLCADAETEVSEDQATRQTLGKHYGSGMVCVIRIRA</sequence>
<evidence type="ECO:0000256" key="1">
    <source>
        <dbReference type="SAM" id="SignalP"/>
    </source>
</evidence>
<evidence type="ECO:0000313" key="2">
    <source>
        <dbReference type="EMBL" id="CAE7218497.1"/>
    </source>
</evidence>
<dbReference type="Gene3D" id="2.60.120.290">
    <property type="entry name" value="Spermadhesin, CUB domain"/>
    <property type="match status" value="1"/>
</dbReference>
<dbReference type="SUPFAM" id="SSF49854">
    <property type="entry name" value="Spermadhesin, CUB domain"/>
    <property type="match status" value="1"/>
</dbReference>
<dbReference type="Proteomes" id="UP000601435">
    <property type="component" value="Unassembled WGS sequence"/>
</dbReference>
<accession>A0A812K7Q7</accession>
<dbReference type="AlphaFoldDB" id="A0A812K7Q7"/>
<name>A0A812K7Q7_9DINO</name>
<proteinExistence type="predicted"/>